<sequence>MNGFRNASYVGFVLFLIGLVVTGYGLYNLTIEKKLDAVGIKTKGKVYDLAVIEPYRKALVEFKDSKGKKVQFEDKLFWNHSFQKYTKGQEVEVLYDPADPIRTAVINDFFQRATAPWFPVIIGGILFIVGFILRKIMLKKAKELDARMGR</sequence>
<dbReference type="AlphaFoldDB" id="I4B316"/>
<gene>
    <name evidence="2" type="ordered locus">Turpa_1024</name>
</gene>
<dbReference type="KEGG" id="tpx:Turpa_1024"/>
<keyword evidence="1" id="KW-0812">Transmembrane</keyword>
<organism evidence="2 3">
    <name type="scientific">Turneriella parva (strain ATCC BAA-1111 / DSM 21527 / NCTC 11395 / H)</name>
    <name type="common">Leptospira parva</name>
    <dbReference type="NCBI Taxonomy" id="869212"/>
    <lineage>
        <taxon>Bacteria</taxon>
        <taxon>Pseudomonadati</taxon>
        <taxon>Spirochaetota</taxon>
        <taxon>Spirochaetia</taxon>
        <taxon>Leptospirales</taxon>
        <taxon>Leptospiraceae</taxon>
        <taxon>Turneriella</taxon>
    </lineage>
</organism>
<feature type="transmembrane region" description="Helical" evidence="1">
    <location>
        <begin position="7"/>
        <end position="27"/>
    </location>
</feature>
<dbReference type="HOGENOM" id="CLU_1739714_0_0_12"/>
<keyword evidence="1" id="KW-1133">Transmembrane helix</keyword>
<proteinExistence type="predicted"/>
<evidence type="ECO:0000313" key="2">
    <source>
        <dbReference type="EMBL" id="AFM11673.1"/>
    </source>
</evidence>
<evidence type="ECO:0000256" key="1">
    <source>
        <dbReference type="SAM" id="Phobius"/>
    </source>
</evidence>
<protein>
    <recommendedName>
        <fullName evidence="4">DUF3592 domain-containing protein</fullName>
    </recommendedName>
</protein>
<dbReference type="EMBL" id="CP002959">
    <property type="protein sequence ID" value="AFM11673.1"/>
    <property type="molecule type" value="Genomic_DNA"/>
</dbReference>
<reference evidence="2 3" key="1">
    <citation type="submission" date="2012-06" db="EMBL/GenBank/DDBJ databases">
        <title>The complete chromosome of genome of Turneriella parva DSM 21527.</title>
        <authorList>
            <consortium name="US DOE Joint Genome Institute (JGI-PGF)"/>
            <person name="Lucas S."/>
            <person name="Han J."/>
            <person name="Lapidus A."/>
            <person name="Bruce D."/>
            <person name="Goodwin L."/>
            <person name="Pitluck S."/>
            <person name="Peters L."/>
            <person name="Kyrpides N."/>
            <person name="Mavromatis K."/>
            <person name="Ivanova N."/>
            <person name="Mikhailova N."/>
            <person name="Chertkov O."/>
            <person name="Detter J.C."/>
            <person name="Tapia R."/>
            <person name="Han C."/>
            <person name="Land M."/>
            <person name="Hauser L."/>
            <person name="Markowitz V."/>
            <person name="Cheng J.-F."/>
            <person name="Hugenholtz P."/>
            <person name="Woyke T."/>
            <person name="Wu D."/>
            <person name="Gronow S."/>
            <person name="Wellnitz S."/>
            <person name="Brambilla E."/>
            <person name="Klenk H.-P."/>
            <person name="Eisen J.A."/>
        </authorList>
    </citation>
    <scope>NUCLEOTIDE SEQUENCE [LARGE SCALE GENOMIC DNA]</scope>
    <source>
        <strain evidence="3">ATCC BAA-1111 / DSM 21527 / NCTC 11395 / H</strain>
    </source>
</reference>
<dbReference type="Proteomes" id="UP000006048">
    <property type="component" value="Chromosome"/>
</dbReference>
<evidence type="ECO:0008006" key="4">
    <source>
        <dbReference type="Google" id="ProtNLM"/>
    </source>
</evidence>
<feature type="transmembrane region" description="Helical" evidence="1">
    <location>
        <begin position="115"/>
        <end position="133"/>
    </location>
</feature>
<keyword evidence="1" id="KW-0472">Membrane</keyword>
<dbReference type="RefSeq" id="WP_014802191.1">
    <property type="nucleotide sequence ID" value="NC_018020.1"/>
</dbReference>
<dbReference type="STRING" id="869212.Turpa_1024"/>
<dbReference type="OrthoDB" id="348122at2"/>
<name>I4B316_TURPD</name>
<evidence type="ECO:0000313" key="3">
    <source>
        <dbReference type="Proteomes" id="UP000006048"/>
    </source>
</evidence>
<accession>I4B316</accession>
<keyword evidence="3" id="KW-1185">Reference proteome</keyword>